<evidence type="ECO:0000313" key="2">
    <source>
        <dbReference type="Proteomes" id="UP000294239"/>
    </source>
</evidence>
<protein>
    <submittedName>
        <fullName evidence="1">Uncharacterized protein</fullName>
    </submittedName>
</protein>
<comment type="caution">
    <text evidence="1">The sequence shown here is derived from an EMBL/GenBank/DDBJ whole genome shotgun (WGS) entry which is preliminary data.</text>
</comment>
<evidence type="ECO:0000313" key="1">
    <source>
        <dbReference type="EMBL" id="TBN17128.1"/>
    </source>
</evidence>
<proteinExistence type="predicted"/>
<keyword evidence="2" id="KW-1185">Reference proteome</keyword>
<reference evidence="1 2" key="1">
    <citation type="submission" date="2019-02" db="EMBL/GenBank/DDBJ databases">
        <title>Current taxonomic status of genus Agrobacterium and description of Agrobacterium cavarae sp. nov. isolated from maize roots.</title>
        <authorList>
            <person name="Flores-Felix J.D."/>
            <person name="Menendez E."/>
            <person name="Ramirez-Bahena M.H."/>
            <person name="Garcia-Fraile P."/>
            <person name="Velazquez E."/>
        </authorList>
    </citation>
    <scope>NUCLEOTIDE SEQUENCE [LARGE SCALE GENOMIC DNA]</scope>
    <source>
        <strain evidence="1 2">RZME10</strain>
    </source>
</reference>
<dbReference type="Proteomes" id="UP000294239">
    <property type="component" value="Unassembled WGS sequence"/>
</dbReference>
<organism evidence="1 2">
    <name type="scientific">Agrobacterium cavarae</name>
    <dbReference type="NCBI Taxonomy" id="2528239"/>
    <lineage>
        <taxon>Bacteria</taxon>
        <taxon>Pseudomonadati</taxon>
        <taxon>Pseudomonadota</taxon>
        <taxon>Alphaproteobacteria</taxon>
        <taxon>Hyphomicrobiales</taxon>
        <taxon>Rhizobiaceae</taxon>
        <taxon>Rhizobium/Agrobacterium group</taxon>
        <taxon>Agrobacterium</taxon>
    </lineage>
</organism>
<accession>A0ABY1YD81</accession>
<sequence length="175" mass="19563">MPIAPDAALKLVRPRRGARFADRITIGDKQHAEFIHNLGLNGKSFVAGTKQALAAVDFNELPYFDPNTERLSMVMQIYRAGELDRIVDNFWAKQVPHLPRAKVRAWFYREKFIPAVNKLFNPHNDSNAEVIGSSLDTAKVGQARFPGSLVADRRKQTLQFCGDANNGTFGQRGVP</sequence>
<dbReference type="GeneID" id="301040502"/>
<name>A0ABY1YD81_9HYPH</name>
<dbReference type="RefSeq" id="WP_205654309.1">
    <property type="nucleotide sequence ID" value="NZ_SISF01000023.1"/>
</dbReference>
<gene>
    <name evidence="1" type="ORF">EYC79_04825</name>
</gene>
<dbReference type="EMBL" id="SISF01000023">
    <property type="protein sequence ID" value="TBN17128.1"/>
    <property type="molecule type" value="Genomic_DNA"/>
</dbReference>